<keyword evidence="4 6" id="KW-0041">Annexin</keyword>
<keyword evidence="3 6" id="KW-0106">Calcium</keyword>
<evidence type="ECO:0000256" key="6">
    <source>
        <dbReference type="RuleBase" id="RU003540"/>
    </source>
</evidence>
<evidence type="ECO:0000256" key="7">
    <source>
        <dbReference type="SAM" id="MobiDB-lite"/>
    </source>
</evidence>
<dbReference type="AlphaFoldDB" id="A0AA39X9B2"/>
<keyword evidence="5 6" id="KW-0111">Calcium/phospholipid-binding</keyword>
<dbReference type="EMBL" id="JAULSR010000002">
    <property type="protein sequence ID" value="KAK0629698.1"/>
    <property type="molecule type" value="Genomic_DNA"/>
</dbReference>
<evidence type="ECO:0000256" key="4">
    <source>
        <dbReference type="ARBA" id="ARBA00023216"/>
    </source>
</evidence>
<dbReference type="Pfam" id="PF00191">
    <property type="entry name" value="Annexin"/>
    <property type="match status" value="4"/>
</dbReference>
<dbReference type="InterPro" id="IPR001464">
    <property type="entry name" value="Annexin"/>
</dbReference>
<dbReference type="FunFam" id="1.10.220.10:FF:000005">
    <property type="entry name" value="Annexin"/>
    <property type="match status" value="1"/>
</dbReference>
<evidence type="ECO:0000313" key="8">
    <source>
        <dbReference type="EMBL" id="KAK0629698.1"/>
    </source>
</evidence>
<feature type="compositionally biased region" description="Pro residues" evidence="7">
    <location>
        <begin position="137"/>
        <end position="146"/>
    </location>
</feature>
<dbReference type="GO" id="GO:0005634">
    <property type="term" value="C:nucleus"/>
    <property type="evidence" value="ECO:0007669"/>
    <property type="project" value="TreeGrafter"/>
</dbReference>
<name>A0AA39X9B2_9PEZI</name>
<dbReference type="GO" id="GO:0005509">
    <property type="term" value="F:calcium ion binding"/>
    <property type="evidence" value="ECO:0007669"/>
    <property type="project" value="InterPro"/>
</dbReference>
<feature type="compositionally biased region" description="Pro residues" evidence="7">
    <location>
        <begin position="89"/>
        <end position="124"/>
    </location>
</feature>
<dbReference type="InterPro" id="IPR009117">
    <property type="entry name" value="ANX14"/>
</dbReference>
<dbReference type="PANTHER" id="PTHR10502:SF102">
    <property type="entry name" value="ANNEXIN B11"/>
    <property type="match status" value="1"/>
</dbReference>
<dbReference type="GO" id="GO:0005886">
    <property type="term" value="C:plasma membrane"/>
    <property type="evidence" value="ECO:0007669"/>
    <property type="project" value="TreeGrafter"/>
</dbReference>
<keyword evidence="9" id="KW-1185">Reference proteome</keyword>
<dbReference type="Gene3D" id="1.10.220.10">
    <property type="entry name" value="Annexin"/>
    <property type="match status" value="4"/>
</dbReference>
<sequence>MSYPGYPPYGQPPPAQGGYYQQQPPQQQYGAPPPQGPPGQAGQYYQQPPPPQGYGQPAPPPPQQYGSPPPQQYGAPPPQPYGAQSPQPYGAPPARPYGAPPPAQGYPPAQPGGYGAPPPQPYGAPPQQYGAPQGYGQPPPAQPYGQPPQQYGAAPAPYAPQYPPTPASLGYGPPQIIQWNGDADAHALRSAMKGFGTDEKALIKILSNKDPLQMATIRDAYSRLHRRNLEADIKSETGGWLETGLIALVRGPLGNDIHLLREAMDGPGTKEVILNDVLLGRSNADINAIKSEYMRAFHQRLEDAVRGDLSMKTERHFMIVLGAQRAEDAAPVVKAEIDRDVNDLYNATEAKAGTDEMKVCSILSTRNDNQIRAIAYEYQQRYARNLEDVIRKEFSGHMEDALLYQLRQGQDKYMHQAQLLEAAMAGMGTKDLLLIHRIIRNHWDRQHWTNVRAAYEKRFRKNFADRVKSETSGDYERLLVACIGESFKH</sequence>
<evidence type="ECO:0000256" key="2">
    <source>
        <dbReference type="ARBA" id="ARBA00022737"/>
    </source>
</evidence>
<dbReference type="SUPFAM" id="SSF47874">
    <property type="entry name" value="Annexin"/>
    <property type="match status" value="1"/>
</dbReference>
<feature type="compositionally biased region" description="Low complexity" evidence="7">
    <location>
        <begin position="147"/>
        <end position="156"/>
    </location>
</feature>
<dbReference type="GO" id="GO:0001786">
    <property type="term" value="F:phosphatidylserine binding"/>
    <property type="evidence" value="ECO:0007669"/>
    <property type="project" value="TreeGrafter"/>
</dbReference>
<dbReference type="GO" id="GO:0005544">
    <property type="term" value="F:calcium-dependent phospholipid binding"/>
    <property type="evidence" value="ECO:0007669"/>
    <property type="project" value="UniProtKB-KW"/>
</dbReference>
<comment type="caution">
    <text evidence="8">The sequence shown here is derived from an EMBL/GenBank/DDBJ whole genome shotgun (WGS) entry which is preliminary data.</text>
</comment>
<feature type="compositionally biased region" description="Low complexity" evidence="7">
    <location>
        <begin position="16"/>
        <end position="30"/>
    </location>
</feature>
<feature type="compositionally biased region" description="Pro residues" evidence="7">
    <location>
        <begin position="157"/>
        <end position="166"/>
    </location>
</feature>
<comment type="similarity">
    <text evidence="1 6">Belongs to the annexin family.</text>
</comment>
<evidence type="ECO:0000256" key="1">
    <source>
        <dbReference type="ARBA" id="ARBA00007831"/>
    </source>
</evidence>
<dbReference type="GO" id="GO:0005737">
    <property type="term" value="C:cytoplasm"/>
    <property type="evidence" value="ECO:0007669"/>
    <property type="project" value="TreeGrafter"/>
</dbReference>
<dbReference type="FunFam" id="1.10.220.10:FF:000002">
    <property type="entry name" value="Annexin"/>
    <property type="match status" value="1"/>
</dbReference>
<dbReference type="PROSITE" id="PS51897">
    <property type="entry name" value="ANNEXIN_2"/>
    <property type="match status" value="4"/>
</dbReference>
<dbReference type="SMART" id="SM00335">
    <property type="entry name" value="ANX"/>
    <property type="match status" value="4"/>
</dbReference>
<evidence type="ECO:0000256" key="5">
    <source>
        <dbReference type="ARBA" id="ARBA00023302"/>
    </source>
</evidence>
<feature type="compositionally biased region" description="Pro residues" evidence="7">
    <location>
        <begin position="1"/>
        <end position="15"/>
    </location>
</feature>
<dbReference type="Proteomes" id="UP001174934">
    <property type="component" value="Unassembled WGS sequence"/>
</dbReference>
<keyword evidence="2 6" id="KW-0677">Repeat</keyword>
<comment type="domain">
    <text evidence="6">A pair of annexin repeats may form one binding site for calcium and phospholipid.</text>
</comment>
<feature type="compositionally biased region" description="Low complexity" evidence="7">
    <location>
        <begin position="125"/>
        <end position="136"/>
    </location>
</feature>
<reference evidence="8" key="1">
    <citation type="submission" date="2023-06" db="EMBL/GenBank/DDBJ databases">
        <title>Genome-scale phylogeny and comparative genomics of the fungal order Sordariales.</title>
        <authorList>
            <consortium name="Lawrence Berkeley National Laboratory"/>
            <person name="Hensen N."/>
            <person name="Bonometti L."/>
            <person name="Westerberg I."/>
            <person name="Brannstrom I.O."/>
            <person name="Guillou S."/>
            <person name="Cros-Aarteil S."/>
            <person name="Calhoun S."/>
            <person name="Haridas S."/>
            <person name="Kuo A."/>
            <person name="Mondo S."/>
            <person name="Pangilinan J."/>
            <person name="Riley R."/>
            <person name="LaButti K."/>
            <person name="Andreopoulos B."/>
            <person name="Lipzen A."/>
            <person name="Chen C."/>
            <person name="Yanf M."/>
            <person name="Daum C."/>
            <person name="Ng V."/>
            <person name="Clum A."/>
            <person name="Steindorff A."/>
            <person name="Ohm R."/>
            <person name="Martin F."/>
            <person name="Silar P."/>
            <person name="Natvig D."/>
            <person name="Lalanne C."/>
            <person name="Gautier V."/>
            <person name="Ament-velasquez S.L."/>
            <person name="Kruys A."/>
            <person name="Hutchinson M.I."/>
            <person name="Powell A.J."/>
            <person name="Barry K."/>
            <person name="Miller A.N."/>
            <person name="Grigoriev I.V."/>
            <person name="Debuchy R."/>
            <person name="Gladieux P."/>
            <person name="Thoren M.H."/>
            <person name="Johannesson H."/>
        </authorList>
    </citation>
    <scope>NUCLEOTIDE SEQUENCE</scope>
    <source>
        <strain evidence="8">SMH3391-2</strain>
    </source>
</reference>
<dbReference type="InterPro" id="IPR018502">
    <property type="entry name" value="Annexin_repeat"/>
</dbReference>
<evidence type="ECO:0000256" key="3">
    <source>
        <dbReference type="ARBA" id="ARBA00022837"/>
    </source>
</evidence>
<dbReference type="PRINTS" id="PR00196">
    <property type="entry name" value="ANNEXIN"/>
</dbReference>
<feature type="compositionally biased region" description="Pro residues" evidence="7">
    <location>
        <begin position="47"/>
        <end position="80"/>
    </location>
</feature>
<dbReference type="PANTHER" id="PTHR10502">
    <property type="entry name" value="ANNEXIN"/>
    <property type="match status" value="1"/>
</dbReference>
<protein>
    <recommendedName>
        <fullName evidence="6">Annexin</fullName>
    </recommendedName>
</protein>
<accession>A0AA39X9B2</accession>
<dbReference type="PROSITE" id="PS00223">
    <property type="entry name" value="ANNEXIN_1"/>
    <property type="match status" value="1"/>
</dbReference>
<dbReference type="InterPro" id="IPR018252">
    <property type="entry name" value="Annexin_repeat_CS"/>
</dbReference>
<proteinExistence type="inferred from homology"/>
<dbReference type="PRINTS" id="PR01813">
    <property type="entry name" value="ANNEXINFUNGI"/>
</dbReference>
<feature type="region of interest" description="Disordered" evidence="7">
    <location>
        <begin position="1"/>
        <end position="171"/>
    </location>
</feature>
<dbReference type="GO" id="GO:0012506">
    <property type="term" value="C:vesicle membrane"/>
    <property type="evidence" value="ECO:0007669"/>
    <property type="project" value="TreeGrafter"/>
</dbReference>
<gene>
    <name evidence="8" type="ORF">B0T17DRAFT_506221</name>
</gene>
<dbReference type="InterPro" id="IPR037104">
    <property type="entry name" value="Annexin_sf"/>
</dbReference>
<organism evidence="8 9">
    <name type="scientific">Bombardia bombarda</name>
    <dbReference type="NCBI Taxonomy" id="252184"/>
    <lineage>
        <taxon>Eukaryota</taxon>
        <taxon>Fungi</taxon>
        <taxon>Dikarya</taxon>
        <taxon>Ascomycota</taxon>
        <taxon>Pezizomycotina</taxon>
        <taxon>Sordariomycetes</taxon>
        <taxon>Sordariomycetidae</taxon>
        <taxon>Sordariales</taxon>
        <taxon>Lasiosphaeriaceae</taxon>
        <taxon>Bombardia</taxon>
    </lineage>
</organism>
<evidence type="ECO:0000313" key="9">
    <source>
        <dbReference type="Proteomes" id="UP001174934"/>
    </source>
</evidence>